<feature type="transmembrane region" description="Helical" evidence="2">
    <location>
        <begin position="142"/>
        <end position="163"/>
    </location>
</feature>
<dbReference type="RefSeq" id="WP_198043009.1">
    <property type="nucleotide sequence ID" value="NZ_CP016076.1"/>
</dbReference>
<feature type="compositionally biased region" description="Basic and acidic residues" evidence="1">
    <location>
        <begin position="174"/>
        <end position="185"/>
    </location>
</feature>
<reference evidence="5" key="1">
    <citation type="submission" date="2016-06" db="EMBL/GenBank/DDBJ databases">
        <title>Complete genome sequence of Actinoalloteichus fjordicus DSM 46855 (=ADI127-17), type strain of the new species Actinoalloteichus fjordicus.</title>
        <authorList>
            <person name="Ruckert C."/>
            <person name="Nouioui I."/>
            <person name="Willmese J."/>
            <person name="van Wezel G."/>
            <person name="Klenk H.-P."/>
            <person name="Kalinowski J."/>
            <person name="Zotchev S.B."/>
        </authorList>
    </citation>
    <scope>NUCLEOTIDE SEQUENCE [LARGE SCALE GENOMIC DNA]</scope>
    <source>
        <strain evidence="5">ADI127-7</strain>
    </source>
</reference>
<name>A0AAC9LE95_9PSEU</name>
<feature type="region of interest" description="Disordered" evidence="1">
    <location>
        <begin position="174"/>
        <end position="215"/>
    </location>
</feature>
<evidence type="ECO:0000256" key="1">
    <source>
        <dbReference type="SAM" id="MobiDB-lite"/>
    </source>
</evidence>
<feature type="compositionally biased region" description="Basic and acidic residues" evidence="1">
    <location>
        <begin position="204"/>
        <end position="215"/>
    </location>
</feature>
<organism evidence="4 5">
    <name type="scientific">Actinoalloteichus fjordicus</name>
    <dbReference type="NCBI Taxonomy" id="1612552"/>
    <lineage>
        <taxon>Bacteria</taxon>
        <taxon>Bacillati</taxon>
        <taxon>Actinomycetota</taxon>
        <taxon>Actinomycetes</taxon>
        <taxon>Pseudonocardiales</taxon>
        <taxon>Pseudonocardiaceae</taxon>
        <taxon>Actinoalloteichus</taxon>
    </lineage>
</organism>
<evidence type="ECO:0000313" key="5">
    <source>
        <dbReference type="Proteomes" id="UP000185511"/>
    </source>
</evidence>
<dbReference type="AlphaFoldDB" id="A0AAC9LE95"/>
<keyword evidence="2" id="KW-1133">Transmembrane helix</keyword>
<dbReference type="Pfam" id="PF09990">
    <property type="entry name" value="DUF2231"/>
    <property type="match status" value="1"/>
</dbReference>
<protein>
    <submittedName>
        <fullName evidence="4">Membrane protein</fullName>
    </submittedName>
</protein>
<feature type="transmembrane region" description="Helical" evidence="2">
    <location>
        <begin position="110"/>
        <end position="130"/>
    </location>
</feature>
<dbReference type="InterPro" id="IPR019251">
    <property type="entry name" value="DUF2231_TM"/>
</dbReference>
<proteinExistence type="predicted"/>
<gene>
    <name evidence="4" type="ORF">UA74_13055</name>
</gene>
<dbReference type="EMBL" id="CP016076">
    <property type="protein sequence ID" value="APU14669.1"/>
    <property type="molecule type" value="Genomic_DNA"/>
</dbReference>
<accession>A0AAC9LE95</accession>
<evidence type="ECO:0000256" key="2">
    <source>
        <dbReference type="SAM" id="Phobius"/>
    </source>
</evidence>
<dbReference type="KEGG" id="acad:UA74_13055"/>
<keyword evidence="5" id="KW-1185">Reference proteome</keyword>
<evidence type="ECO:0000259" key="3">
    <source>
        <dbReference type="Pfam" id="PF09990"/>
    </source>
</evidence>
<keyword evidence="2" id="KW-0472">Membrane</keyword>
<feature type="domain" description="DUF2231" evidence="3">
    <location>
        <begin position="48"/>
        <end position="169"/>
    </location>
</feature>
<sequence>MNAVQRWLKSLESRQSVDGAAERLRARVRPFLRDRPALDKALRGEWAGHAIHPALVTLPIGCYSAAAVCDLLGRRETARHLISLGLLSTPGAVITGLAEWSDLDLRQRRVGLVHAMANATSSVCYLLSWLSRHRSGDTAGRGWAVLGLAAVGAAGAIGGHLTYAQGAGVFRWSDRPAEAVGERPGPRPRTPSDDAADDDATAGGRHERATRPGGS</sequence>
<keyword evidence="2" id="KW-0812">Transmembrane</keyword>
<dbReference type="Proteomes" id="UP000185511">
    <property type="component" value="Chromosome"/>
</dbReference>
<feature type="transmembrane region" description="Helical" evidence="2">
    <location>
        <begin position="81"/>
        <end position="98"/>
    </location>
</feature>
<evidence type="ECO:0000313" key="4">
    <source>
        <dbReference type="EMBL" id="APU14669.1"/>
    </source>
</evidence>